<accession>A0ABU6TIU1</accession>
<reference evidence="2 3" key="1">
    <citation type="journal article" date="2023" name="Plants (Basel)">
        <title>Bridging the Gap: Combining Genomics and Transcriptomics Approaches to Understand Stylosanthes scabra, an Orphan Legume from the Brazilian Caatinga.</title>
        <authorList>
            <person name="Ferreira-Neto J.R.C."/>
            <person name="da Silva M.D."/>
            <person name="Binneck E."/>
            <person name="de Melo N.F."/>
            <person name="da Silva R.H."/>
            <person name="de Melo A.L.T.M."/>
            <person name="Pandolfi V."/>
            <person name="Bustamante F.O."/>
            <person name="Brasileiro-Vidal A.C."/>
            <person name="Benko-Iseppon A.M."/>
        </authorList>
    </citation>
    <scope>NUCLEOTIDE SEQUENCE [LARGE SCALE GENOMIC DNA]</scope>
    <source>
        <tissue evidence="2">Leaves</tissue>
    </source>
</reference>
<name>A0ABU6TIU1_9FABA</name>
<organism evidence="2 3">
    <name type="scientific">Stylosanthes scabra</name>
    <dbReference type="NCBI Taxonomy" id="79078"/>
    <lineage>
        <taxon>Eukaryota</taxon>
        <taxon>Viridiplantae</taxon>
        <taxon>Streptophyta</taxon>
        <taxon>Embryophyta</taxon>
        <taxon>Tracheophyta</taxon>
        <taxon>Spermatophyta</taxon>
        <taxon>Magnoliopsida</taxon>
        <taxon>eudicotyledons</taxon>
        <taxon>Gunneridae</taxon>
        <taxon>Pentapetalae</taxon>
        <taxon>rosids</taxon>
        <taxon>fabids</taxon>
        <taxon>Fabales</taxon>
        <taxon>Fabaceae</taxon>
        <taxon>Papilionoideae</taxon>
        <taxon>50 kb inversion clade</taxon>
        <taxon>dalbergioids sensu lato</taxon>
        <taxon>Dalbergieae</taxon>
        <taxon>Pterocarpus clade</taxon>
        <taxon>Stylosanthes</taxon>
    </lineage>
</organism>
<sequence>MHRRGKSMHMRGKPPWPTSSSSSSRLDMLKRDPESPTSFSPTHRHRRPTHMCGKSPWPACIHAEPTPESFSVAPCIIHPRIGVESPRICVESHSAHVLTSSNVTSTCQHAPEPTHMHRTASICVGSNEAPSKLLKTHV</sequence>
<evidence type="ECO:0000313" key="3">
    <source>
        <dbReference type="Proteomes" id="UP001341840"/>
    </source>
</evidence>
<evidence type="ECO:0000313" key="2">
    <source>
        <dbReference type="EMBL" id="MED6148672.1"/>
    </source>
</evidence>
<feature type="compositionally biased region" description="Basic residues" evidence="1">
    <location>
        <begin position="1"/>
        <end position="12"/>
    </location>
</feature>
<keyword evidence="3" id="KW-1185">Reference proteome</keyword>
<feature type="region of interest" description="Disordered" evidence="1">
    <location>
        <begin position="1"/>
        <end position="52"/>
    </location>
</feature>
<protein>
    <submittedName>
        <fullName evidence="2">Uncharacterized protein</fullName>
    </submittedName>
</protein>
<dbReference type="EMBL" id="JASCZI010091048">
    <property type="protein sequence ID" value="MED6148672.1"/>
    <property type="molecule type" value="Genomic_DNA"/>
</dbReference>
<dbReference type="Proteomes" id="UP001341840">
    <property type="component" value="Unassembled WGS sequence"/>
</dbReference>
<evidence type="ECO:0000256" key="1">
    <source>
        <dbReference type="SAM" id="MobiDB-lite"/>
    </source>
</evidence>
<comment type="caution">
    <text evidence="2">The sequence shown here is derived from an EMBL/GenBank/DDBJ whole genome shotgun (WGS) entry which is preliminary data.</text>
</comment>
<proteinExistence type="predicted"/>
<gene>
    <name evidence="2" type="ORF">PIB30_055160</name>
</gene>